<dbReference type="EMBL" id="JAGTJS010000004">
    <property type="protein sequence ID" value="KAH7270911.1"/>
    <property type="molecule type" value="Genomic_DNA"/>
</dbReference>
<dbReference type="SUPFAM" id="SSF57701">
    <property type="entry name" value="Zn2/Cys6 DNA-binding domain"/>
    <property type="match status" value="1"/>
</dbReference>
<evidence type="ECO:0000259" key="4">
    <source>
        <dbReference type="PROSITE" id="PS50048"/>
    </source>
</evidence>
<dbReference type="PROSITE" id="PS00463">
    <property type="entry name" value="ZN2_CY6_FUNGAL_1"/>
    <property type="match status" value="1"/>
</dbReference>
<name>A0A9P9KYU0_FUSSL</name>
<evidence type="ECO:0000256" key="2">
    <source>
        <dbReference type="ARBA" id="ARBA00023242"/>
    </source>
</evidence>
<dbReference type="SMART" id="SM00066">
    <property type="entry name" value="GAL4"/>
    <property type="match status" value="1"/>
</dbReference>
<dbReference type="InterPro" id="IPR036864">
    <property type="entry name" value="Zn2-C6_fun-type_DNA-bd_sf"/>
</dbReference>
<keyword evidence="1" id="KW-0479">Metal-binding</keyword>
<dbReference type="Pfam" id="PF00172">
    <property type="entry name" value="Zn_clus"/>
    <property type="match status" value="1"/>
</dbReference>
<evidence type="ECO:0000256" key="3">
    <source>
        <dbReference type="SAM" id="MobiDB-lite"/>
    </source>
</evidence>
<feature type="domain" description="Zn(2)-C6 fungal-type" evidence="4">
    <location>
        <begin position="31"/>
        <end position="60"/>
    </location>
</feature>
<dbReference type="CDD" id="cd12148">
    <property type="entry name" value="fungal_TF_MHR"/>
    <property type="match status" value="1"/>
</dbReference>
<proteinExistence type="predicted"/>
<dbReference type="GO" id="GO:0008270">
    <property type="term" value="F:zinc ion binding"/>
    <property type="evidence" value="ECO:0007669"/>
    <property type="project" value="InterPro"/>
</dbReference>
<protein>
    <recommendedName>
        <fullName evidence="4">Zn(2)-C6 fungal-type domain-containing protein</fullName>
    </recommendedName>
</protein>
<dbReference type="Proteomes" id="UP000736672">
    <property type="component" value="Unassembled WGS sequence"/>
</dbReference>
<dbReference type="OrthoDB" id="2123952at2759"/>
<comment type="caution">
    <text evidence="5">The sequence shown here is derived from an EMBL/GenBank/DDBJ whole genome shotgun (WGS) entry which is preliminary data.</text>
</comment>
<dbReference type="SMART" id="SM00906">
    <property type="entry name" value="Fungal_trans"/>
    <property type="match status" value="1"/>
</dbReference>
<dbReference type="InterPro" id="IPR001138">
    <property type="entry name" value="Zn2Cys6_DnaBD"/>
</dbReference>
<keyword evidence="2" id="KW-0539">Nucleus</keyword>
<dbReference type="GO" id="GO:0003677">
    <property type="term" value="F:DNA binding"/>
    <property type="evidence" value="ECO:0007669"/>
    <property type="project" value="InterPro"/>
</dbReference>
<dbReference type="Pfam" id="PF04082">
    <property type="entry name" value="Fungal_trans"/>
    <property type="match status" value="1"/>
</dbReference>
<keyword evidence="6" id="KW-1185">Reference proteome</keyword>
<dbReference type="PANTHER" id="PTHR46910">
    <property type="entry name" value="TRANSCRIPTION FACTOR PDR1"/>
    <property type="match status" value="1"/>
</dbReference>
<organism evidence="5 6">
    <name type="scientific">Fusarium solani</name>
    <name type="common">Filamentous fungus</name>
    <dbReference type="NCBI Taxonomy" id="169388"/>
    <lineage>
        <taxon>Eukaryota</taxon>
        <taxon>Fungi</taxon>
        <taxon>Dikarya</taxon>
        <taxon>Ascomycota</taxon>
        <taxon>Pezizomycotina</taxon>
        <taxon>Sordariomycetes</taxon>
        <taxon>Hypocreomycetidae</taxon>
        <taxon>Hypocreales</taxon>
        <taxon>Nectriaceae</taxon>
        <taxon>Fusarium</taxon>
        <taxon>Fusarium solani species complex</taxon>
    </lineage>
</organism>
<dbReference type="GO" id="GO:0006351">
    <property type="term" value="P:DNA-templated transcription"/>
    <property type="evidence" value="ECO:0007669"/>
    <property type="project" value="InterPro"/>
</dbReference>
<dbReference type="PROSITE" id="PS50048">
    <property type="entry name" value="ZN2_CY6_FUNGAL_2"/>
    <property type="match status" value="1"/>
</dbReference>
<feature type="region of interest" description="Disordered" evidence="3">
    <location>
        <begin position="1"/>
        <end position="22"/>
    </location>
</feature>
<evidence type="ECO:0000256" key="1">
    <source>
        <dbReference type="ARBA" id="ARBA00022723"/>
    </source>
</evidence>
<dbReference type="GO" id="GO:0000981">
    <property type="term" value="F:DNA-binding transcription factor activity, RNA polymerase II-specific"/>
    <property type="evidence" value="ECO:0007669"/>
    <property type="project" value="InterPro"/>
</dbReference>
<dbReference type="InterPro" id="IPR050987">
    <property type="entry name" value="AtrR-like"/>
</dbReference>
<accession>A0A9P9KYU0</accession>
<feature type="region of interest" description="Disordered" evidence="3">
    <location>
        <begin position="155"/>
        <end position="175"/>
    </location>
</feature>
<dbReference type="AlphaFoldDB" id="A0A9P9KYU0"/>
<dbReference type="PANTHER" id="PTHR46910:SF13">
    <property type="entry name" value="SPECIFIC TRANSCRIPTION FACTOR, PUTATIVE (AFU_ORTHOLOGUE AFUA_4G06190)-RELATED"/>
    <property type="match status" value="1"/>
</dbReference>
<gene>
    <name evidence="5" type="ORF">B0J15DRAFT_417041</name>
</gene>
<dbReference type="Gene3D" id="4.10.240.10">
    <property type="entry name" value="Zn(2)-C6 fungal-type DNA-binding domain"/>
    <property type="match status" value="1"/>
</dbReference>
<reference evidence="5" key="1">
    <citation type="journal article" date="2021" name="Nat. Commun.">
        <title>Genetic determinants of endophytism in the Arabidopsis root mycobiome.</title>
        <authorList>
            <person name="Mesny F."/>
            <person name="Miyauchi S."/>
            <person name="Thiergart T."/>
            <person name="Pickel B."/>
            <person name="Atanasova L."/>
            <person name="Karlsson M."/>
            <person name="Huettel B."/>
            <person name="Barry K.W."/>
            <person name="Haridas S."/>
            <person name="Chen C."/>
            <person name="Bauer D."/>
            <person name="Andreopoulos W."/>
            <person name="Pangilinan J."/>
            <person name="LaButti K."/>
            <person name="Riley R."/>
            <person name="Lipzen A."/>
            <person name="Clum A."/>
            <person name="Drula E."/>
            <person name="Henrissat B."/>
            <person name="Kohler A."/>
            <person name="Grigoriev I.V."/>
            <person name="Martin F.M."/>
            <person name="Hacquard S."/>
        </authorList>
    </citation>
    <scope>NUCLEOTIDE SEQUENCE</scope>
    <source>
        <strain evidence="5">FSSC 5 MPI-SDFR-AT-0091</strain>
    </source>
</reference>
<dbReference type="InterPro" id="IPR007219">
    <property type="entry name" value="XnlR_reg_dom"/>
</dbReference>
<evidence type="ECO:0000313" key="6">
    <source>
        <dbReference type="Proteomes" id="UP000736672"/>
    </source>
</evidence>
<evidence type="ECO:0000313" key="5">
    <source>
        <dbReference type="EMBL" id="KAH7270911.1"/>
    </source>
</evidence>
<dbReference type="CDD" id="cd00067">
    <property type="entry name" value="GAL4"/>
    <property type="match status" value="1"/>
</dbReference>
<sequence>MPQAKENRVHKRSGTQNGELAKRRAPYALRACDACRRRKGKCDGRQPCGHCLGRGQDCSYSSSFAPEGWQPAAVVAAGRETGKSDNRRHGSAVSYNRDALVEMLSTLQEQLDTLASQVRPPTQVQLDSPSPTLAADCSGDESFIATLINDASVGQDSVHPAKQQSRGSAQHFYGPTSPDYSLNVAQLKLRRNSFPGAPLQQRQFQLATIDEDASDEDEVADTPSPAMPPRVLDREALGRLLQLRSFMDLQEAIRLLHVYQEVVGDLHPLIDLNEVISLARSCYADPESVVWDISARKSGAASDENLVILNLALAIALRADSNPESSSVEILVRNCFQGAVNAKLGTAPHSIRHVTIVLLNGFYEFFQDMPRSAWRMCGIAGHMLMELGFHNGEVSKHLLELNAQREEAWNLISCILIIDRQWSSATGLPTHFNNSSFSSIPMSCIKNPHVKAMHAFILISDKFSEPIAQAAKGEGYSDDEAFELMSFQIEQWRKKAVGEHILSQSDKWQTEPSTKPPTWSILLNLRAESVRSLLLKPFFFSESDPGKITKHIRPATELVFKVVNVLYTLDTTTDIYRKQHPNYQHLLASAIALAFLLVALIEQHRTDLLPNLSPDILDSLSRSFEMAVSLTDNYVKTSRAARRLSKRLCEMRGILLNLGLLNRSSSGDAAGIESTQRSTARTTQKTPFSQTTQLFPSFTSPFTTRDTSVGLGTIFPTTSDVEMQPRSSWTDSLRFQWPVGDTSTIFSEGIF</sequence>